<sequence length="187" mass="20597">MQPKRSSSPKALEPSPMADISLSLRTAFMDNTHCRRESDSLSTSALSSASGSPTSSPGSSWPFRKHRFSASNSRDRSRSPFGNIIPFAFRRSSPFFLCRRPSAVDLALSEERSRCDEDTVERVGLSLMEPRPVDPIPIAMDLNAHVLEDVSSQRSSWAQSSQCSTRTSPQQPRYVMGGIVEVMEGDA</sequence>
<dbReference type="OMA" id="PSPWTEM"/>
<feature type="region of interest" description="Disordered" evidence="1">
    <location>
        <begin position="33"/>
        <end position="77"/>
    </location>
</feature>
<dbReference type="Proteomes" id="UP000054383">
    <property type="component" value="Unassembled WGS sequence"/>
</dbReference>
<dbReference type="EMBL" id="CVMT01000002">
    <property type="protein sequence ID" value="CRG85010.1"/>
    <property type="molecule type" value="Genomic_DNA"/>
</dbReference>
<keyword evidence="3" id="KW-1185">Reference proteome</keyword>
<protein>
    <submittedName>
        <fullName evidence="2">Uncharacterized protein</fullName>
    </submittedName>
</protein>
<dbReference type="OrthoDB" id="4588567at2759"/>
<gene>
    <name evidence="2" type="ORF">PISL3812_02164</name>
</gene>
<feature type="compositionally biased region" description="Low complexity" evidence="1">
    <location>
        <begin position="40"/>
        <end position="60"/>
    </location>
</feature>
<proteinExistence type="predicted"/>
<accession>A0A0U1LPT9</accession>
<reference evidence="2 3" key="1">
    <citation type="submission" date="2015-04" db="EMBL/GenBank/DDBJ databases">
        <authorList>
            <person name="Syromyatnikov M.Y."/>
            <person name="Popov V.N."/>
        </authorList>
    </citation>
    <scope>NUCLEOTIDE SEQUENCE [LARGE SCALE GENOMIC DNA]</scope>
    <source>
        <strain evidence="2">WF-38-12</strain>
    </source>
</reference>
<dbReference type="AlphaFoldDB" id="A0A0U1LPT9"/>
<evidence type="ECO:0000313" key="3">
    <source>
        <dbReference type="Proteomes" id="UP000054383"/>
    </source>
</evidence>
<evidence type="ECO:0000256" key="1">
    <source>
        <dbReference type="SAM" id="MobiDB-lite"/>
    </source>
</evidence>
<name>A0A0U1LPT9_TALIS</name>
<evidence type="ECO:0000313" key="2">
    <source>
        <dbReference type="EMBL" id="CRG85010.1"/>
    </source>
</evidence>
<organism evidence="2 3">
    <name type="scientific">Talaromyces islandicus</name>
    <name type="common">Penicillium islandicum</name>
    <dbReference type="NCBI Taxonomy" id="28573"/>
    <lineage>
        <taxon>Eukaryota</taxon>
        <taxon>Fungi</taxon>
        <taxon>Dikarya</taxon>
        <taxon>Ascomycota</taxon>
        <taxon>Pezizomycotina</taxon>
        <taxon>Eurotiomycetes</taxon>
        <taxon>Eurotiomycetidae</taxon>
        <taxon>Eurotiales</taxon>
        <taxon>Trichocomaceae</taxon>
        <taxon>Talaromyces</taxon>
        <taxon>Talaromyces sect. Islandici</taxon>
    </lineage>
</organism>